<evidence type="ECO:0000256" key="1">
    <source>
        <dbReference type="ARBA" id="ARBA00023002"/>
    </source>
</evidence>
<accession>A0AAN6D969</accession>
<dbReference type="PANTHER" id="PTHR43625:SF78">
    <property type="entry name" value="PYRIDOXAL REDUCTASE-RELATED"/>
    <property type="match status" value="1"/>
</dbReference>
<dbReference type="Gene3D" id="3.20.20.100">
    <property type="entry name" value="NADP-dependent oxidoreductase domain"/>
    <property type="match status" value="1"/>
</dbReference>
<dbReference type="EMBL" id="JAHLUH010000001">
    <property type="protein sequence ID" value="KAG7730392.1"/>
    <property type="molecule type" value="Genomic_DNA"/>
</dbReference>
<keyword evidence="1" id="KW-0560">Oxidoreductase</keyword>
<evidence type="ECO:0000313" key="5">
    <source>
        <dbReference type="Proteomes" id="UP000738402"/>
    </source>
</evidence>
<reference evidence="4" key="1">
    <citation type="journal article" date="2021" name="G3 (Bethesda)">
        <title>Genomic diversity, chromosomal rearrangements, and interspecies hybridization in the ogataea polymorpha species complex.</title>
        <authorList>
            <person name="Hanson S.J."/>
            <person name="Cinneide E.O."/>
            <person name="Salzberg L.I."/>
            <person name="Wolfe K.H."/>
            <person name="McGowan J."/>
            <person name="Fitzpatrick D.A."/>
            <person name="Matlin K."/>
        </authorList>
    </citation>
    <scope>NUCLEOTIDE SEQUENCE</scope>
    <source>
        <strain evidence="4">83-405-1</strain>
    </source>
</reference>
<feature type="domain" description="NADP-dependent oxidoreductase" evidence="3">
    <location>
        <begin position="31"/>
        <end position="337"/>
    </location>
</feature>
<dbReference type="Proteomes" id="UP000738402">
    <property type="component" value="Unassembled WGS sequence"/>
</dbReference>
<proteinExistence type="predicted"/>
<dbReference type="Pfam" id="PF00248">
    <property type="entry name" value="Aldo_ket_red"/>
    <property type="match status" value="1"/>
</dbReference>
<feature type="region of interest" description="Disordered" evidence="2">
    <location>
        <begin position="1"/>
        <end position="20"/>
    </location>
</feature>
<evidence type="ECO:0000259" key="3">
    <source>
        <dbReference type="Pfam" id="PF00248"/>
    </source>
</evidence>
<gene>
    <name evidence="4" type="ORF">KL933_000187</name>
</gene>
<dbReference type="PANTHER" id="PTHR43625">
    <property type="entry name" value="AFLATOXIN B1 ALDEHYDE REDUCTASE"/>
    <property type="match status" value="1"/>
</dbReference>
<organism evidence="4 5">
    <name type="scientific">Ogataea haglerorum</name>
    <dbReference type="NCBI Taxonomy" id="1937702"/>
    <lineage>
        <taxon>Eukaryota</taxon>
        <taxon>Fungi</taxon>
        <taxon>Dikarya</taxon>
        <taxon>Ascomycota</taxon>
        <taxon>Saccharomycotina</taxon>
        <taxon>Pichiomycetes</taxon>
        <taxon>Pichiales</taxon>
        <taxon>Pichiaceae</taxon>
        <taxon>Ogataea</taxon>
    </lineage>
</organism>
<name>A0AAN6D969_9ASCO</name>
<protein>
    <recommendedName>
        <fullName evidence="3">NADP-dependent oxidoreductase domain-containing protein</fullName>
    </recommendedName>
</protein>
<dbReference type="SUPFAM" id="SSF51430">
    <property type="entry name" value="NAD(P)-linked oxidoreductase"/>
    <property type="match status" value="1"/>
</dbReference>
<dbReference type="InterPro" id="IPR036812">
    <property type="entry name" value="NAD(P)_OxRdtase_dom_sf"/>
</dbReference>
<comment type="caution">
    <text evidence="4">The sequence shown here is derived from an EMBL/GenBank/DDBJ whole genome shotgun (WGS) entry which is preliminary data.</text>
</comment>
<dbReference type="InterPro" id="IPR023210">
    <property type="entry name" value="NADP_OxRdtase_dom"/>
</dbReference>
<dbReference type="InterPro" id="IPR050791">
    <property type="entry name" value="Aldo-Keto_reductase"/>
</dbReference>
<dbReference type="GO" id="GO:0005737">
    <property type="term" value="C:cytoplasm"/>
    <property type="evidence" value="ECO:0007669"/>
    <property type="project" value="TreeGrafter"/>
</dbReference>
<dbReference type="CDD" id="cd19077">
    <property type="entry name" value="AKR_AKR8A1-2"/>
    <property type="match status" value="1"/>
</dbReference>
<dbReference type="GO" id="GO:0016491">
    <property type="term" value="F:oxidoreductase activity"/>
    <property type="evidence" value="ECO:0007669"/>
    <property type="project" value="UniProtKB-KW"/>
</dbReference>
<evidence type="ECO:0000256" key="2">
    <source>
        <dbReference type="SAM" id="MobiDB-lite"/>
    </source>
</evidence>
<evidence type="ECO:0000313" key="4">
    <source>
        <dbReference type="EMBL" id="KAG7730392.1"/>
    </source>
</evidence>
<dbReference type="AlphaFoldDB" id="A0AAN6D969"/>
<sequence>MELTPGSTRNDRPSSAPAFPMSAFPISGPTGYGLMSLTARPEPVPREQAFAAINNAIKDGVSLLNGGEFYGPNFFNPDPTVEKRPFENLKLLQAYFAKYPENRSKVSVCIKGCVTPTGPDCSPEAVKRSIENIASFFPGNKFELFEAGRMDAKTPVEEFVKACIPFIEKGVIKGISLSEVNANTIRRAAAVYPISCVEVELSLWSTDILKNGIMDTCRELKIPIVAYSPLGRGYLTGKINTIDDLPPNDLRRMFDRFASQEAIDANKHLLERIGKLARKKGCTMAQIALSWVRTFNEYPEKYATVIPIPSASTPERNHENNTHIKLSREEFEELNRAVQECQVYGGRYSARFAGLLNG</sequence>